<evidence type="ECO:0000256" key="1">
    <source>
        <dbReference type="SAM" id="Phobius"/>
    </source>
</evidence>
<feature type="chain" id="PRO_5032941034" evidence="2">
    <location>
        <begin position="22"/>
        <end position="190"/>
    </location>
</feature>
<dbReference type="PIRSF" id="PIRSF016919">
    <property type="entry name" value="HupE_UreJ"/>
    <property type="match status" value="1"/>
</dbReference>
<sequence>MRSIRPLLAAGLVVASGSALAHPGHEAMSLAAGFAHPFGGVDHLLAMLAVGLYAARQNGAARWALPVGFVLTMLAAAGVAQAGFALPVVEAGIAASVLVLGLMIAAMARLPLAASLPLVMSFALFHGAAHVAEKGDAGLLAYAAGFGAASALLHLAGWLVARRVPETSAGRRTQQIAGFALAGAGALLFA</sequence>
<protein>
    <submittedName>
        <fullName evidence="3">Urease accessory protein</fullName>
    </submittedName>
</protein>
<dbReference type="Pfam" id="PF04955">
    <property type="entry name" value="HupE_UreJ"/>
    <property type="match status" value="1"/>
</dbReference>
<name>A0A840BRJ2_9RHOO</name>
<dbReference type="Proteomes" id="UP000561045">
    <property type="component" value="Unassembled WGS sequence"/>
</dbReference>
<feature type="transmembrane region" description="Helical" evidence="1">
    <location>
        <begin position="112"/>
        <end position="132"/>
    </location>
</feature>
<accession>A0A840BRJ2</accession>
<evidence type="ECO:0000256" key="2">
    <source>
        <dbReference type="SAM" id="SignalP"/>
    </source>
</evidence>
<reference evidence="3 4" key="1">
    <citation type="submission" date="2020-08" db="EMBL/GenBank/DDBJ databases">
        <title>Genomic Encyclopedia of Type Strains, Phase IV (KMG-IV): sequencing the most valuable type-strain genomes for metagenomic binning, comparative biology and taxonomic classification.</title>
        <authorList>
            <person name="Goeker M."/>
        </authorList>
    </citation>
    <scope>NUCLEOTIDE SEQUENCE [LARGE SCALE GENOMIC DNA]</scope>
    <source>
        <strain evidence="3 4">DSM 106739</strain>
    </source>
</reference>
<keyword evidence="1" id="KW-0812">Transmembrane</keyword>
<feature type="transmembrane region" description="Helical" evidence="1">
    <location>
        <begin position="60"/>
        <end position="78"/>
    </location>
</feature>
<feature type="signal peptide" evidence="2">
    <location>
        <begin position="1"/>
        <end position="21"/>
    </location>
</feature>
<feature type="transmembrane region" description="Helical" evidence="1">
    <location>
        <begin position="138"/>
        <end position="161"/>
    </location>
</feature>
<keyword evidence="1" id="KW-0472">Membrane</keyword>
<evidence type="ECO:0000313" key="4">
    <source>
        <dbReference type="Proteomes" id="UP000561045"/>
    </source>
</evidence>
<comment type="caution">
    <text evidence="3">The sequence shown here is derived from an EMBL/GenBank/DDBJ whole genome shotgun (WGS) entry which is preliminary data.</text>
</comment>
<gene>
    <name evidence="3" type="ORF">GGR36_003415</name>
</gene>
<proteinExistence type="predicted"/>
<dbReference type="InterPro" id="IPR007038">
    <property type="entry name" value="HupE_UreJ"/>
</dbReference>
<keyword evidence="4" id="KW-1185">Reference proteome</keyword>
<evidence type="ECO:0000313" key="3">
    <source>
        <dbReference type="EMBL" id="MBB4014069.1"/>
    </source>
</evidence>
<dbReference type="RefSeq" id="WP_183635968.1">
    <property type="nucleotide sequence ID" value="NZ_BAABLE010000005.1"/>
</dbReference>
<organism evidence="3 4">
    <name type="scientific">Niveibacterium umoris</name>
    <dbReference type="NCBI Taxonomy" id="1193620"/>
    <lineage>
        <taxon>Bacteria</taxon>
        <taxon>Pseudomonadati</taxon>
        <taxon>Pseudomonadota</taxon>
        <taxon>Betaproteobacteria</taxon>
        <taxon>Rhodocyclales</taxon>
        <taxon>Rhodocyclaceae</taxon>
        <taxon>Niveibacterium</taxon>
    </lineage>
</organism>
<keyword evidence="2" id="KW-0732">Signal</keyword>
<dbReference type="AlphaFoldDB" id="A0A840BRJ2"/>
<keyword evidence="1" id="KW-1133">Transmembrane helix</keyword>
<feature type="transmembrane region" description="Helical" evidence="1">
    <location>
        <begin position="84"/>
        <end position="105"/>
    </location>
</feature>
<dbReference type="EMBL" id="JACIET010000002">
    <property type="protein sequence ID" value="MBB4014069.1"/>
    <property type="molecule type" value="Genomic_DNA"/>
</dbReference>
<feature type="transmembrane region" description="Helical" evidence="1">
    <location>
        <begin position="31"/>
        <end position="53"/>
    </location>
</feature>